<feature type="transmembrane region" description="Helical" evidence="2">
    <location>
        <begin position="140"/>
        <end position="159"/>
    </location>
</feature>
<feature type="compositionally biased region" description="Pro residues" evidence="1">
    <location>
        <begin position="59"/>
        <end position="77"/>
    </location>
</feature>
<dbReference type="PRINTS" id="PR01217">
    <property type="entry name" value="PRICHEXTENSN"/>
</dbReference>
<sequence>MSNYQNPPGQPPQGPVPPGGQPGPYPPQGGPQPGPYPPQNPPPPGPYGAPDAATQPAPQQQPGPYPPQGPPPAPGPYGAPDAATQPGPPPQQPGGLPAPYAPQGGPPVPYSPEGQMPPGMPGMPGQPAGFGYAMPLRGPGVTWLLGLITCGIYALVWWYKIQKELNQFDQRIEVSPGMSVLAFLPGGYLLIPPFVSVANTAGRISAAQRAAGLPPTCSGGLGILLYILLGTHMIYFQSEINKIHHHYQGPPPGTPLPLVA</sequence>
<feature type="transmembrane region" description="Helical" evidence="2">
    <location>
        <begin position="180"/>
        <end position="198"/>
    </location>
</feature>
<comment type="caution">
    <text evidence="4">The sequence shown here is derived from an EMBL/GenBank/DDBJ whole genome shotgun (WGS) entry which is preliminary data.</text>
</comment>
<accession>A0ABU2S3W5</accession>
<organism evidence="4 5">
    <name type="scientific">Streptomyces johnsoniae</name>
    <dbReference type="NCBI Taxonomy" id="3075532"/>
    <lineage>
        <taxon>Bacteria</taxon>
        <taxon>Bacillati</taxon>
        <taxon>Actinomycetota</taxon>
        <taxon>Actinomycetes</taxon>
        <taxon>Kitasatosporales</taxon>
        <taxon>Streptomycetaceae</taxon>
        <taxon>Streptomyces</taxon>
    </lineage>
</organism>
<dbReference type="EMBL" id="JAVREV010000006">
    <property type="protein sequence ID" value="MDT0443672.1"/>
    <property type="molecule type" value="Genomic_DNA"/>
</dbReference>
<feature type="compositionally biased region" description="Pro residues" evidence="1">
    <location>
        <begin position="8"/>
        <end position="47"/>
    </location>
</feature>
<evidence type="ECO:0000259" key="3">
    <source>
        <dbReference type="Pfam" id="PF14018"/>
    </source>
</evidence>
<gene>
    <name evidence="4" type="ORF">RM779_13875</name>
</gene>
<dbReference type="Pfam" id="PF14018">
    <property type="entry name" value="DUF4234"/>
    <property type="match status" value="1"/>
</dbReference>
<name>A0ABU2S3W5_9ACTN</name>
<feature type="compositionally biased region" description="Low complexity" evidence="1">
    <location>
        <begin position="112"/>
        <end position="123"/>
    </location>
</feature>
<protein>
    <submittedName>
        <fullName evidence="4">DUF4234 domain-containing protein</fullName>
    </submittedName>
</protein>
<evidence type="ECO:0000256" key="2">
    <source>
        <dbReference type="SAM" id="Phobius"/>
    </source>
</evidence>
<feature type="domain" description="DUF4234" evidence="3">
    <location>
        <begin position="141"/>
        <end position="201"/>
    </location>
</feature>
<evidence type="ECO:0000256" key="1">
    <source>
        <dbReference type="SAM" id="MobiDB-lite"/>
    </source>
</evidence>
<keyword evidence="2" id="KW-0812">Transmembrane</keyword>
<dbReference type="InterPro" id="IPR025328">
    <property type="entry name" value="DUF4234"/>
</dbReference>
<feature type="compositionally biased region" description="Low complexity" evidence="1">
    <location>
        <begin position="93"/>
        <end position="103"/>
    </location>
</feature>
<reference evidence="5" key="1">
    <citation type="submission" date="2023-07" db="EMBL/GenBank/DDBJ databases">
        <title>30 novel species of actinomycetes from the DSMZ collection.</title>
        <authorList>
            <person name="Nouioui I."/>
        </authorList>
    </citation>
    <scope>NUCLEOTIDE SEQUENCE [LARGE SCALE GENOMIC DNA]</scope>
    <source>
        <strain evidence="5">DSM 41886</strain>
    </source>
</reference>
<proteinExistence type="predicted"/>
<keyword evidence="2" id="KW-1133">Transmembrane helix</keyword>
<evidence type="ECO:0000313" key="4">
    <source>
        <dbReference type="EMBL" id="MDT0443672.1"/>
    </source>
</evidence>
<feature type="compositionally biased region" description="Low complexity" evidence="1">
    <location>
        <begin position="48"/>
        <end position="58"/>
    </location>
</feature>
<dbReference type="Proteomes" id="UP001183615">
    <property type="component" value="Unassembled WGS sequence"/>
</dbReference>
<keyword evidence="5" id="KW-1185">Reference proteome</keyword>
<evidence type="ECO:0000313" key="5">
    <source>
        <dbReference type="Proteomes" id="UP001183615"/>
    </source>
</evidence>
<keyword evidence="2" id="KW-0472">Membrane</keyword>
<dbReference type="RefSeq" id="WP_311617981.1">
    <property type="nucleotide sequence ID" value="NZ_JAVREV010000006.1"/>
</dbReference>
<feature type="transmembrane region" description="Helical" evidence="2">
    <location>
        <begin position="218"/>
        <end position="236"/>
    </location>
</feature>
<feature type="region of interest" description="Disordered" evidence="1">
    <location>
        <begin position="1"/>
        <end position="123"/>
    </location>
</feature>